<dbReference type="InterPro" id="IPR051781">
    <property type="entry name" value="Metallo-dep_Hydrolase"/>
</dbReference>
<sequence length="185" mass="20729">MSGEEMNADRLAERCYFTDDETAACVDEVHRHGIRVCGHARAHDAVKMCVKHGVHSIYHASWIDDETIDMLDAAKSKHIAAPAVGVVYAGLHESSHWAHEIYSGTTIGIAKLFMQEDSFGKIQPVYYADCIWVDGNPLGDNKNYKVMNAIDYDRRRFSQRLPIGRSQQAASTSDKVDKEAAFARR</sequence>
<dbReference type="PANTHER" id="PTHR43135:SF3">
    <property type="entry name" value="ALPHA-D-RIBOSE 1-METHYLPHOSPHONATE 5-TRIPHOSPHATE DIPHOSPHATASE"/>
    <property type="match status" value="1"/>
</dbReference>
<dbReference type="InterPro" id="IPR011059">
    <property type="entry name" value="Metal-dep_hydrolase_composite"/>
</dbReference>
<feature type="region of interest" description="Disordered" evidence="1">
    <location>
        <begin position="163"/>
        <end position="185"/>
    </location>
</feature>
<feature type="compositionally biased region" description="Basic and acidic residues" evidence="1">
    <location>
        <begin position="174"/>
        <end position="185"/>
    </location>
</feature>
<accession>A0A3D8R3X9</accession>
<organism evidence="2 3">
    <name type="scientific">Coleophoma crateriformis</name>
    <dbReference type="NCBI Taxonomy" id="565419"/>
    <lineage>
        <taxon>Eukaryota</taxon>
        <taxon>Fungi</taxon>
        <taxon>Dikarya</taxon>
        <taxon>Ascomycota</taxon>
        <taxon>Pezizomycotina</taxon>
        <taxon>Leotiomycetes</taxon>
        <taxon>Helotiales</taxon>
        <taxon>Dermateaceae</taxon>
        <taxon>Coleophoma</taxon>
    </lineage>
</organism>
<keyword evidence="3" id="KW-1185">Reference proteome</keyword>
<dbReference type="GO" id="GO:0016810">
    <property type="term" value="F:hydrolase activity, acting on carbon-nitrogen (but not peptide) bonds"/>
    <property type="evidence" value="ECO:0007669"/>
    <property type="project" value="InterPro"/>
</dbReference>
<evidence type="ECO:0000256" key="1">
    <source>
        <dbReference type="SAM" id="MobiDB-lite"/>
    </source>
</evidence>
<proteinExistence type="predicted"/>
<dbReference type="OrthoDB" id="194468at2759"/>
<dbReference type="EMBL" id="PDLN01000013">
    <property type="protein sequence ID" value="RDW68631.1"/>
    <property type="molecule type" value="Genomic_DNA"/>
</dbReference>
<dbReference type="SUPFAM" id="SSF51556">
    <property type="entry name" value="Metallo-dependent hydrolases"/>
    <property type="match status" value="1"/>
</dbReference>
<dbReference type="Gene3D" id="2.30.40.10">
    <property type="entry name" value="Urease, subunit C, domain 1"/>
    <property type="match status" value="1"/>
</dbReference>
<reference evidence="2 3" key="1">
    <citation type="journal article" date="2018" name="IMA Fungus">
        <title>IMA Genome-F 9: Draft genome sequence of Annulohypoxylon stygium, Aspergillus mulundensis, Berkeleyomyces basicola (syn. Thielaviopsis basicola), Ceratocystis smalleyi, two Cercospora beticola strains, Coleophoma cylindrospora, Fusarium fracticaudum, Phialophora cf. hyalina, and Morchella septimelata.</title>
        <authorList>
            <person name="Wingfield B.D."/>
            <person name="Bills G.F."/>
            <person name="Dong Y."/>
            <person name="Huang W."/>
            <person name="Nel W.J."/>
            <person name="Swalarsk-Parry B.S."/>
            <person name="Vaghefi N."/>
            <person name="Wilken P.M."/>
            <person name="An Z."/>
            <person name="de Beer Z.W."/>
            <person name="De Vos L."/>
            <person name="Chen L."/>
            <person name="Duong T.A."/>
            <person name="Gao Y."/>
            <person name="Hammerbacher A."/>
            <person name="Kikkert J.R."/>
            <person name="Li Y."/>
            <person name="Li H."/>
            <person name="Li K."/>
            <person name="Li Q."/>
            <person name="Liu X."/>
            <person name="Ma X."/>
            <person name="Naidoo K."/>
            <person name="Pethybridge S.J."/>
            <person name="Sun J."/>
            <person name="Steenkamp E.T."/>
            <person name="van der Nest M.A."/>
            <person name="van Wyk S."/>
            <person name="Wingfield M.J."/>
            <person name="Xiong C."/>
            <person name="Yue Q."/>
            <person name="Zhang X."/>
        </authorList>
    </citation>
    <scope>NUCLEOTIDE SEQUENCE [LARGE SCALE GENOMIC DNA]</scope>
    <source>
        <strain evidence="2 3">BP5796</strain>
    </source>
</reference>
<protein>
    <recommendedName>
        <fullName evidence="4">Amidohydrolase-related domain-containing protein</fullName>
    </recommendedName>
</protein>
<dbReference type="Gene3D" id="3.20.20.140">
    <property type="entry name" value="Metal-dependent hydrolases"/>
    <property type="match status" value="2"/>
</dbReference>
<evidence type="ECO:0000313" key="2">
    <source>
        <dbReference type="EMBL" id="RDW68631.1"/>
    </source>
</evidence>
<dbReference type="AlphaFoldDB" id="A0A3D8R3X9"/>
<dbReference type="InterPro" id="IPR032466">
    <property type="entry name" value="Metal_Hydrolase"/>
</dbReference>
<comment type="caution">
    <text evidence="2">The sequence shown here is derived from an EMBL/GenBank/DDBJ whole genome shotgun (WGS) entry which is preliminary data.</text>
</comment>
<dbReference type="Proteomes" id="UP000256328">
    <property type="component" value="Unassembled WGS sequence"/>
</dbReference>
<dbReference type="PANTHER" id="PTHR43135">
    <property type="entry name" value="ALPHA-D-RIBOSE 1-METHYLPHOSPHONATE 5-TRIPHOSPHATE DIPHOSPHATASE"/>
    <property type="match status" value="1"/>
</dbReference>
<name>A0A3D8R3X9_9HELO</name>
<evidence type="ECO:0008006" key="4">
    <source>
        <dbReference type="Google" id="ProtNLM"/>
    </source>
</evidence>
<gene>
    <name evidence="2" type="ORF">BP5796_09288</name>
</gene>
<evidence type="ECO:0000313" key="3">
    <source>
        <dbReference type="Proteomes" id="UP000256328"/>
    </source>
</evidence>